<evidence type="ECO:0000256" key="8">
    <source>
        <dbReference type="ARBA" id="ARBA00022824"/>
    </source>
</evidence>
<reference evidence="16 17" key="1">
    <citation type="journal article" date="2013" name="Nat. Commun.">
        <title>The evolution and pathogenic mechanisms of the rice sheath blight pathogen.</title>
        <authorList>
            <person name="Zheng A."/>
            <person name="Lin R."/>
            <person name="Xu L."/>
            <person name="Qin P."/>
            <person name="Tang C."/>
            <person name="Ai P."/>
            <person name="Zhang D."/>
            <person name="Liu Y."/>
            <person name="Sun Z."/>
            <person name="Feng H."/>
            <person name="Wang Y."/>
            <person name="Chen Y."/>
            <person name="Liang X."/>
            <person name="Fu R."/>
            <person name="Li Q."/>
            <person name="Zhang J."/>
            <person name="Yu X."/>
            <person name="Xie Z."/>
            <person name="Ding L."/>
            <person name="Guan P."/>
            <person name="Tang J."/>
            <person name="Liang Y."/>
            <person name="Wang S."/>
            <person name="Deng Q."/>
            <person name="Li S."/>
            <person name="Zhu J."/>
            <person name="Wang L."/>
            <person name="Liu H."/>
            <person name="Li P."/>
        </authorList>
    </citation>
    <scope>NUCLEOTIDE SEQUENCE [LARGE SCALE GENOMIC DNA]</scope>
    <source>
        <strain evidence="17">AG-1 IA</strain>
    </source>
</reference>
<keyword evidence="6 14" id="KW-0812">Transmembrane</keyword>
<dbReference type="OMA" id="NCHLNAP"/>
<dbReference type="Pfam" id="PF02366">
    <property type="entry name" value="PMT"/>
    <property type="match status" value="2"/>
</dbReference>
<dbReference type="PROSITE" id="PS50919">
    <property type="entry name" value="MIR"/>
    <property type="match status" value="3"/>
</dbReference>
<comment type="catalytic activity">
    <reaction evidence="13 14">
        <text>a di-trans,poly-cis-dolichyl beta-D-mannosyl phosphate + L-seryl-[protein] = 3-O-(alpha-D-mannosyl)-L-seryl-[protein] + a di-trans,poly-cis-dolichyl phosphate + H(+)</text>
        <dbReference type="Rhea" id="RHEA:17377"/>
        <dbReference type="Rhea" id="RHEA-COMP:9863"/>
        <dbReference type="Rhea" id="RHEA-COMP:13546"/>
        <dbReference type="Rhea" id="RHEA-COMP:19498"/>
        <dbReference type="Rhea" id="RHEA-COMP:19501"/>
        <dbReference type="ChEBI" id="CHEBI:15378"/>
        <dbReference type="ChEBI" id="CHEBI:29999"/>
        <dbReference type="ChEBI" id="CHEBI:57683"/>
        <dbReference type="ChEBI" id="CHEBI:58211"/>
        <dbReference type="ChEBI" id="CHEBI:137321"/>
        <dbReference type="EC" id="2.4.1.109"/>
    </reaction>
</comment>
<dbReference type="CDD" id="cd23285">
    <property type="entry name" value="beta-trefoil_MIR_PMT4-like"/>
    <property type="match status" value="1"/>
</dbReference>
<evidence type="ECO:0000313" key="16">
    <source>
        <dbReference type="EMBL" id="ELU44272.1"/>
    </source>
</evidence>
<feature type="domain" description="MIR" evidence="15">
    <location>
        <begin position="490"/>
        <end position="547"/>
    </location>
</feature>
<keyword evidence="17" id="KW-1185">Reference proteome</keyword>
<dbReference type="InterPro" id="IPR036300">
    <property type="entry name" value="MIR_dom_sf"/>
</dbReference>
<dbReference type="GO" id="GO:0004169">
    <property type="term" value="F:dolichyl-phosphate-mannose-protein mannosyltransferase activity"/>
    <property type="evidence" value="ECO:0007669"/>
    <property type="project" value="UniProtKB-UniRule"/>
</dbReference>
<dbReference type="UniPathway" id="UPA00378"/>
<feature type="transmembrane region" description="Helical" evidence="14">
    <location>
        <begin position="819"/>
        <end position="842"/>
    </location>
</feature>
<dbReference type="EC" id="2.4.1.109" evidence="14"/>
<keyword evidence="4 14" id="KW-0328">Glycosyltransferase</keyword>
<feature type="transmembrane region" description="Helical" evidence="14">
    <location>
        <begin position="314"/>
        <end position="347"/>
    </location>
</feature>
<dbReference type="InterPro" id="IPR032421">
    <property type="entry name" value="PMT_4TMC"/>
</dbReference>
<feature type="transmembrane region" description="Helical" evidence="14">
    <location>
        <begin position="368"/>
        <end position="389"/>
    </location>
</feature>
<dbReference type="HOGENOM" id="CLU_008438_0_0_1"/>
<dbReference type="AlphaFoldDB" id="L8X5B5"/>
<comment type="function">
    <text evidence="14">Transfers mannose from Dol-P-mannose to Ser or Thr residues on proteins.</text>
</comment>
<evidence type="ECO:0000256" key="3">
    <source>
        <dbReference type="ARBA" id="ARBA00007222"/>
    </source>
</evidence>
<dbReference type="OrthoDB" id="292747at2759"/>
<evidence type="ECO:0000256" key="2">
    <source>
        <dbReference type="ARBA" id="ARBA00004922"/>
    </source>
</evidence>
<keyword evidence="9 14" id="KW-1133">Transmembrane helix</keyword>
<feature type="transmembrane region" description="Helical" evidence="14">
    <location>
        <begin position="745"/>
        <end position="766"/>
    </location>
</feature>
<gene>
    <name evidence="16" type="ORF">AG1IA_01699</name>
</gene>
<dbReference type="Pfam" id="PF02815">
    <property type="entry name" value="MIR"/>
    <property type="match status" value="1"/>
</dbReference>
<dbReference type="Gene3D" id="3.40.140.10">
    <property type="entry name" value="Cytidine Deaminase, domain 2"/>
    <property type="match status" value="1"/>
</dbReference>
<dbReference type="GO" id="GO:0005789">
    <property type="term" value="C:endoplasmic reticulum membrane"/>
    <property type="evidence" value="ECO:0007669"/>
    <property type="project" value="UniProtKB-SubCell"/>
</dbReference>
<sequence>MTLTPEGRVWNYGVGLAQMWTANLPYHVVLDTPLPFWAEQHRPNAFLSFANLETGDDSADVENSFIRGPGHELLLTTTMSDAASGARRRGYGRGATEHGSIATASVIDDDDHPRRDMMGLWNPNGERERATNAPFESESTSLAVMGALTALAFLLRFYKINQPDQVVYVFDEVHFGKFAAYYILREYYFDVHPPFAKMLLAAAGWFSGFDGKFEFENIGDSYTEHHVPYVGIRALPAVLGSLTVPIVFQIMKESGDVSITLLLMLMMHRAYRQRTRHPVSPYSSRCTAMLFHGPVTVLVHPLPQTPIRYSSEWWTWLIATGVFLACTLGCKMVGLFTFATIGTAVLVDLWSLLDIRRGHTMESFGRHFAARAFGLIIVPAIVYLSFFWVHFAILTNSGSGDSFMSPAFQETLKGNELLMNSQEIRYYDTITMRHKDTKTFLHSHVERYPMRYEDGRISSQGQQVTGYPHNDTNNDWQVIPTKAIPSTGRGRVVRHNDVVQLLHIKTDTYLMTHDVASPLMPTNQEFTTIDANDESRYNDTLFQIQINDAHEGEPWKSKSGHFKLIHIPTKVAMWTHPSPLPDWAFNQQEINGNKNSAEKSCTWYVDDIVADEYGTQSERITNVAPRPPKHMNFFRKFGELQLLMLQHNAGLTASHPYASGPINWPFLLSGISFWTESDSKKQIYMVGNVLGWWFCVMALSIFLGVLGADQLARRRGIVPIPDRKCPRALYIMPCSFVHAAVRNRLYNSTGFFLLAWAYHYFPFFLMNRQLFVHHYLPAHLASALVAGSVFNFILSETIHYPISIAGPSTRLRPRQKSDLGFKAAIAATGFAVALLMVFLFIAPLTYGTSSLDGHQVNRRRILSTWTLHFAGK</sequence>
<evidence type="ECO:0000259" key="15">
    <source>
        <dbReference type="PROSITE" id="PS50919"/>
    </source>
</evidence>
<evidence type="ECO:0000256" key="4">
    <source>
        <dbReference type="ARBA" id="ARBA00022676"/>
    </source>
</evidence>
<dbReference type="EMBL" id="AFRT01000365">
    <property type="protein sequence ID" value="ELU44272.1"/>
    <property type="molecule type" value="Genomic_DNA"/>
</dbReference>
<evidence type="ECO:0000256" key="13">
    <source>
        <dbReference type="ARBA" id="ARBA00045102"/>
    </source>
</evidence>
<comment type="caution">
    <text evidence="16">The sequence shown here is derived from an EMBL/GenBank/DDBJ whole genome shotgun (WGS) entry which is preliminary data.</text>
</comment>
<proteinExistence type="inferred from homology"/>
<evidence type="ECO:0000256" key="6">
    <source>
        <dbReference type="ARBA" id="ARBA00022692"/>
    </source>
</evidence>
<dbReference type="PANTHER" id="PTHR10050">
    <property type="entry name" value="DOLICHYL-PHOSPHATE-MANNOSE--PROTEIN MANNOSYLTRANSFERASE"/>
    <property type="match status" value="1"/>
</dbReference>
<comment type="caution">
    <text evidence="14">Lacks conserved residue(s) required for the propagation of feature annotation.</text>
</comment>
<dbReference type="Pfam" id="PF16192">
    <property type="entry name" value="PMT_4TMC"/>
    <property type="match status" value="1"/>
</dbReference>
<dbReference type="SUPFAM" id="SSF82109">
    <property type="entry name" value="MIR domain"/>
    <property type="match status" value="1"/>
</dbReference>
<comment type="subcellular location">
    <subcellularLocation>
        <location evidence="1 14">Endoplasmic reticulum membrane</location>
        <topology evidence="1 14">Multi-pass membrane protein</topology>
    </subcellularLocation>
</comment>
<feature type="domain" description="MIR" evidence="15">
    <location>
        <begin position="552"/>
        <end position="608"/>
    </location>
</feature>
<evidence type="ECO:0000256" key="9">
    <source>
        <dbReference type="ARBA" id="ARBA00022989"/>
    </source>
</evidence>
<protein>
    <recommendedName>
        <fullName evidence="14">Dolichyl-phosphate-mannose--protein mannosyltransferase</fullName>
        <ecNumber evidence="14">2.4.1.109</ecNumber>
    </recommendedName>
</protein>
<dbReference type="STRING" id="983506.L8X5B5"/>
<accession>L8X5B5</accession>
<dbReference type="InterPro" id="IPR027005">
    <property type="entry name" value="PMT-like"/>
</dbReference>
<keyword evidence="7" id="KW-0677">Repeat</keyword>
<evidence type="ECO:0000256" key="14">
    <source>
        <dbReference type="RuleBase" id="RU367007"/>
    </source>
</evidence>
<dbReference type="InterPro" id="IPR016093">
    <property type="entry name" value="MIR_motif"/>
</dbReference>
<keyword evidence="5 14" id="KW-0808">Transferase</keyword>
<evidence type="ECO:0000313" key="17">
    <source>
        <dbReference type="Proteomes" id="UP000011668"/>
    </source>
</evidence>
<evidence type="ECO:0000256" key="11">
    <source>
        <dbReference type="ARBA" id="ARBA00023180"/>
    </source>
</evidence>
<comment type="similarity">
    <text evidence="3 14">Belongs to the glycosyltransferase 39 family.</text>
</comment>
<feature type="transmembrane region" description="Helical" evidence="14">
    <location>
        <begin position="690"/>
        <end position="708"/>
    </location>
</feature>
<feature type="domain" description="MIR" evidence="15">
    <location>
        <begin position="421"/>
        <end position="481"/>
    </location>
</feature>
<dbReference type="Proteomes" id="UP000011668">
    <property type="component" value="Unassembled WGS sequence"/>
</dbReference>
<evidence type="ECO:0000256" key="10">
    <source>
        <dbReference type="ARBA" id="ARBA00023136"/>
    </source>
</evidence>
<keyword evidence="10 14" id="KW-0472">Membrane</keyword>
<name>L8X5B5_THACA</name>
<feature type="transmembrane region" description="Helical" evidence="14">
    <location>
        <begin position="778"/>
        <end position="798"/>
    </location>
</feature>
<evidence type="ECO:0000256" key="1">
    <source>
        <dbReference type="ARBA" id="ARBA00004477"/>
    </source>
</evidence>
<dbReference type="PANTHER" id="PTHR10050:SF51">
    <property type="entry name" value="PROTEIN O-MANNOSYL-TRANSFERASE 1"/>
    <property type="match status" value="1"/>
</dbReference>
<keyword evidence="11" id="KW-0325">Glycoprotein</keyword>
<dbReference type="InterPro" id="IPR003342">
    <property type="entry name" value="ArnT-like_N"/>
</dbReference>
<dbReference type="InterPro" id="IPR012984">
    <property type="entry name" value="PROCT"/>
</dbReference>
<comment type="catalytic activity">
    <reaction evidence="12 14">
        <text>a di-trans,poly-cis-dolichyl beta-D-mannosyl phosphate + L-threonyl-[protein] = 3-O-(alpha-D-mannosyl)-L-threonyl-[protein] + a di-trans,poly-cis-dolichyl phosphate + H(+)</text>
        <dbReference type="Rhea" id="RHEA:53396"/>
        <dbReference type="Rhea" id="RHEA-COMP:11060"/>
        <dbReference type="Rhea" id="RHEA-COMP:13547"/>
        <dbReference type="Rhea" id="RHEA-COMP:19498"/>
        <dbReference type="Rhea" id="RHEA-COMP:19501"/>
        <dbReference type="ChEBI" id="CHEBI:15378"/>
        <dbReference type="ChEBI" id="CHEBI:30013"/>
        <dbReference type="ChEBI" id="CHEBI:57683"/>
        <dbReference type="ChEBI" id="CHEBI:58211"/>
        <dbReference type="ChEBI" id="CHEBI:137323"/>
        <dbReference type="EC" id="2.4.1.109"/>
    </reaction>
</comment>
<organism evidence="16 17">
    <name type="scientific">Thanatephorus cucumeris (strain AG1-IA)</name>
    <name type="common">Rice sheath blight fungus</name>
    <name type="synonym">Rhizoctonia solani</name>
    <dbReference type="NCBI Taxonomy" id="983506"/>
    <lineage>
        <taxon>Eukaryota</taxon>
        <taxon>Fungi</taxon>
        <taxon>Dikarya</taxon>
        <taxon>Basidiomycota</taxon>
        <taxon>Agaricomycotina</taxon>
        <taxon>Agaricomycetes</taxon>
        <taxon>Cantharellales</taxon>
        <taxon>Ceratobasidiaceae</taxon>
        <taxon>Rhizoctonia</taxon>
        <taxon>Rhizoctonia solani AG-1</taxon>
    </lineage>
</organism>
<evidence type="ECO:0000256" key="12">
    <source>
        <dbReference type="ARBA" id="ARBA00045085"/>
    </source>
</evidence>
<keyword evidence="8 14" id="KW-0256">Endoplasmic reticulum</keyword>
<dbReference type="SMART" id="SM00472">
    <property type="entry name" value="MIR"/>
    <property type="match status" value="3"/>
</dbReference>
<dbReference type="Gene3D" id="2.80.10.50">
    <property type="match status" value="1"/>
</dbReference>
<dbReference type="Pfam" id="PF08084">
    <property type="entry name" value="PROCT"/>
    <property type="match status" value="1"/>
</dbReference>
<evidence type="ECO:0000256" key="5">
    <source>
        <dbReference type="ARBA" id="ARBA00022679"/>
    </source>
</evidence>
<evidence type="ECO:0000256" key="7">
    <source>
        <dbReference type="ARBA" id="ARBA00022737"/>
    </source>
</evidence>
<dbReference type="FunFam" id="2.80.10.50:FF:000044">
    <property type="entry name" value="Dolichyl-phosphate-mannose-protein mannosyltransferase 4"/>
    <property type="match status" value="1"/>
</dbReference>
<comment type="pathway">
    <text evidence="2 14">Protein modification; protein glycosylation.</text>
</comment>